<protein>
    <submittedName>
        <fullName evidence="7">PLP-dependent transferase</fullName>
    </submittedName>
</protein>
<dbReference type="EMBL" id="KV425968">
    <property type="protein sequence ID" value="KZV94690.1"/>
    <property type="molecule type" value="Genomic_DNA"/>
</dbReference>
<evidence type="ECO:0000256" key="3">
    <source>
        <dbReference type="ARBA" id="ARBA00022576"/>
    </source>
</evidence>
<dbReference type="AlphaFoldDB" id="A0A165JDH0"/>
<keyword evidence="8" id="KW-1185">Reference proteome</keyword>
<dbReference type="STRING" id="1314781.A0A165JDH0"/>
<comment type="cofactor">
    <cofactor evidence="1">
        <name>pyridoxal 5'-phosphate</name>
        <dbReference type="ChEBI" id="CHEBI:597326"/>
    </cofactor>
</comment>
<dbReference type="Gene3D" id="3.40.640.10">
    <property type="entry name" value="Type I PLP-dependent aspartate aminotransferase-like (Major domain)"/>
    <property type="match status" value="1"/>
</dbReference>
<accession>A0A165JDH0</accession>
<evidence type="ECO:0000256" key="4">
    <source>
        <dbReference type="ARBA" id="ARBA00022679"/>
    </source>
</evidence>
<dbReference type="CDD" id="cd00609">
    <property type="entry name" value="AAT_like"/>
    <property type="match status" value="1"/>
</dbReference>
<dbReference type="InParanoid" id="A0A165JDH0"/>
<dbReference type="GO" id="GO:0030170">
    <property type="term" value="F:pyridoxal phosphate binding"/>
    <property type="evidence" value="ECO:0007669"/>
    <property type="project" value="InterPro"/>
</dbReference>
<dbReference type="InterPro" id="IPR004839">
    <property type="entry name" value="Aminotransferase_I/II_large"/>
</dbReference>
<dbReference type="PANTHER" id="PTHR42790:SF19">
    <property type="entry name" value="KYNURENINE_ALPHA-AMINOADIPATE AMINOTRANSFERASE, MITOCHONDRIAL"/>
    <property type="match status" value="1"/>
</dbReference>
<keyword evidence="3" id="KW-0032">Aminotransferase</keyword>
<dbReference type="PANTHER" id="PTHR42790">
    <property type="entry name" value="AMINOTRANSFERASE"/>
    <property type="match status" value="1"/>
</dbReference>
<dbReference type="InterPro" id="IPR015424">
    <property type="entry name" value="PyrdxlP-dep_Trfase"/>
</dbReference>
<dbReference type="SUPFAM" id="SSF53383">
    <property type="entry name" value="PLP-dependent transferases"/>
    <property type="match status" value="1"/>
</dbReference>
<gene>
    <name evidence="7" type="ORF">EXIGLDRAFT_739853</name>
</gene>
<evidence type="ECO:0000256" key="2">
    <source>
        <dbReference type="ARBA" id="ARBA00007441"/>
    </source>
</evidence>
<evidence type="ECO:0000259" key="6">
    <source>
        <dbReference type="Pfam" id="PF00155"/>
    </source>
</evidence>
<dbReference type="Pfam" id="PF00155">
    <property type="entry name" value="Aminotran_1_2"/>
    <property type="match status" value="1"/>
</dbReference>
<keyword evidence="5" id="KW-0663">Pyridoxal phosphate</keyword>
<evidence type="ECO:0000313" key="7">
    <source>
        <dbReference type="EMBL" id="KZV94690.1"/>
    </source>
</evidence>
<proteinExistence type="inferred from homology"/>
<name>A0A165JDH0_EXIGL</name>
<dbReference type="InterPro" id="IPR050859">
    <property type="entry name" value="Class-I_PLP-dep_aminotransf"/>
</dbReference>
<dbReference type="InterPro" id="IPR015421">
    <property type="entry name" value="PyrdxlP-dep_Trfase_major"/>
</dbReference>
<evidence type="ECO:0000256" key="1">
    <source>
        <dbReference type="ARBA" id="ARBA00001933"/>
    </source>
</evidence>
<dbReference type="FunFam" id="3.90.1150.10:FF:000166">
    <property type="entry name" value="Kynurenine/alpha-aminoadipate aminotransferase, mitochondrial"/>
    <property type="match status" value="1"/>
</dbReference>
<sequence length="438" mass="47738">MASSSSSSAVDYSSFLSDLAKSRKENPIRGLLHLELEPGLLSLLAGKPNPTTFPITSISFKARNPLSADGLEEDEYTLSTAEVSTALQYNFVAGVVPLVEWVLKLQAFEHKRKLDPAWTVTIGSGGQDLIYKAFSALVNPGDPVLVEAPVYAGVIPIFESMGSPPIEIETDADGVDPASLRAALAAWPSDKPRPKVLYTVPYGNNPSGATTTTERRKEILALASEYNFIILEDDPYYYLYFGSAPRPPSYFSLDTEGRVLRFDSLSKVLAAGLRLAFVTGPLPIIRAMNLHTASANLQANSTTQVIAHAVLSKWGIKGLQAHTSGVSTFYRAKRDVFQKAMERHLTGLARWSVPQAGMFFWFELVLPPGGDSKELIETKAFKAGVLALPGQVFYPGGRKTSFVRASFSLLDEDQVNEALRRLAVVIREEWGGNPPTVQ</sequence>
<keyword evidence="4 7" id="KW-0808">Transferase</keyword>
<evidence type="ECO:0000313" key="8">
    <source>
        <dbReference type="Proteomes" id="UP000077266"/>
    </source>
</evidence>
<dbReference type="GO" id="GO:0008483">
    <property type="term" value="F:transaminase activity"/>
    <property type="evidence" value="ECO:0007669"/>
    <property type="project" value="UniProtKB-KW"/>
</dbReference>
<feature type="domain" description="Aminotransferase class I/classII large" evidence="6">
    <location>
        <begin position="109"/>
        <end position="422"/>
    </location>
</feature>
<comment type="similarity">
    <text evidence="2">Belongs to the class-I pyridoxal-phosphate-dependent aminotransferase family.</text>
</comment>
<organism evidence="7 8">
    <name type="scientific">Exidia glandulosa HHB12029</name>
    <dbReference type="NCBI Taxonomy" id="1314781"/>
    <lineage>
        <taxon>Eukaryota</taxon>
        <taxon>Fungi</taxon>
        <taxon>Dikarya</taxon>
        <taxon>Basidiomycota</taxon>
        <taxon>Agaricomycotina</taxon>
        <taxon>Agaricomycetes</taxon>
        <taxon>Auriculariales</taxon>
        <taxon>Exidiaceae</taxon>
        <taxon>Exidia</taxon>
    </lineage>
</organism>
<dbReference type="GO" id="GO:1901605">
    <property type="term" value="P:alpha-amino acid metabolic process"/>
    <property type="evidence" value="ECO:0007669"/>
    <property type="project" value="TreeGrafter"/>
</dbReference>
<dbReference type="OrthoDB" id="691673at2759"/>
<evidence type="ECO:0000256" key="5">
    <source>
        <dbReference type="ARBA" id="ARBA00022898"/>
    </source>
</evidence>
<reference evidence="7 8" key="1">
    <citation type="journal article" date="2016" name="Mol. Biol. Evol.">
        <title>Comparative Genomics of Early-Diverging Mushroom-Forming Fungi Provides Insights into the Origins of Lignocellulose Decay Capabilities.</title>
        <authorList>
            <person name="Nagy L.G."/>
            <person name="Riley R."/>
            <person name="Tritt A."/>
            <person name="Adam C."/>
            <person name="Daum C."/>
            <person name="Floudas D."/>
            <person name="Sun H."/>
            <person name="Yadav J.S."/>
            <person name="Pangilinan J."/>
            <person name="Larsson K.H."/>
            <person name="Matsuura K."/>
            <person name="Barry K."/>
            <person name="Labutti K."/>
            <person name="Kuo R."/>
            <person name="Ohm R.A."/>
            <person name="Bhattacharya S.S."/>
            <person name="Shirouzu T."/>
            <person name="Yoshinaga Y."/>
            <person name="Martin F.M."/>
            <person name="Grigoriev I.V."/>
            <person name="Hibbett D.S."/>
        </authorList>
    </citation>
    <scope>NUCLEOTIDE SEQUENCE [LARGE SCALE GENOMIC DNA]</scope>
    <source>
        <strain evidence="7 8">HHB12029</strain>
    </source>
</reference>
<dbReference type="Proteomes" id="UP000077266">
    <property type="component" value="Unassembled WGS sequence"/>
</dbReference>